<dbReference type="CDD" id="cd07020">
    <property type="entry name" value="Clp_protease_NfeD_1"/>
    <property type="match status" value="1"/>
</dbReference>
<proteinExistence type="predicted"/>
<dbReference type="InterPro" id="IPR012340">
    <property type="entry name" value="NA-bd_OB-fold"/>
</dbReference>
<dbReference type="Gene3D" id="2.40.50.140">
    <property type="entry name" value="Nucleic acid-binding proteins"/>
    <property type="match status" value="1"/>
</dbReference>
<keyword evidence="11" id="KW-1185">Reference proteome</keyword>
<evidence type="ECO:0000256" key="4">
    <source>
        <dbReference type="ARBA" id="ARBA00023136"/>
    </source>
</evidence>
<dbReference type="PANTHER" id="PTHR33507">
    <property type="entry name" value="INNER MEMBRANE PROTEIN YBBJ"/>
    <property type="match status" value="1"/>
</dbReference>
<feature type="transmembrane region" description="Helical" evidence="6">
    <location>
        <begin position="352"/>
        <end position="375"/>
    </location>
</feature>
<protein>
    <submittedName>
        <fullName evidence="10">Nodulation protein NfeD</fullName>
    </submittedName>
</protein>
<feature type="domain" description="NfeD-like C-terminal" evidence="7">
    <location>
        <begin position="391"/>
        <end position="445"/>
    </location>
</feature>
<feature type="transmembrane region" description="Helical" evidence="6">
    <location>
        <begin position="327"/>
        <end position="346"/>
    </location>
</feature>
<evidence type="ECO:0000256" key="2">
    <source>
        <dbReference type="ARBA" id="ARBA00022692"/>
    </source>
</evidence>
<dbReference type="Pfam" id="PF25145">
    <property type="entry name" value="NfeD1b_N"/>
    <property type="match status" value="1"/>
</dbReference>
<dbReference type="InterPro" id="IPR029045">
    <property type="entry name" value="ClpP/crotonase-like_dom_sf"/>
</dbReference>
<dbReference type="InterPro" id="IPR056738">
    <property type="entry name" value="NfeD1b_N"/>
</dbReference>
<dbReference type="Proteomes" id="UP000315303">
    <property type="component" value="Unassembled WGS sequence"/>
</dbReference>
<evidence type="ECO:0000313" key="10">
    <source>
        <dbReference type="EMBL" id="TPH12069.1"/>
    </source>
</evidence>
<sequence>MRDWVIGVLLCFPCLLSAESDLSAPSSTVNNMVEVPVLSINGAIGPAVSDYLTREITRINNQNQTPLIILTMDTPGGLSASLRDINQSILSSRIPLACLVYPQGARAASAGTYILYACHIAAMAEATTLGAATPVTIGGPATDDKNKQKTSDEPSAMEKKVLNDSIAYIRSLAQLRNRNVEWAELAVKEAATLTAKEALEQNVINLLADTPEQLLVRLDGQIVNVDNSQKRLNLSNSILDHRTPDWRSQFIATITDPNIAYILLLVGIYGLLLEFYSPGMGVAGITGAISLLIGLYALQLLPLNYAGLGLLILGISLLVAESFLPSFGLFGIGGVIAFVIGSIFLIDTEQVYFRVSIELISTLALMSLLFSLFVLGTLWKIRKKTVVTGQESILGAQAIALNSFKKHGFVLMGGERWAARSEHAITAGQVVTVLAITGLVLIVTPNHRGVIQDGTTNNR</sequence>
<dbReference type="EMBL" id="SAWY01000041">
    <property type="protein sequence ID" value="TPH12069.1"/>
    <property type="molecule type" value="Genomic_DNA"/>
</dbReference>
<dbReference type="InterPro" id="IPR056739">
    <property type="entry name" value="NfeD_membrane"/>
</dbReference>
<evidence type="ECO:0000259" key="8">
    <source>
        <dbReference type="Pfam" id="PF24961"/>
    </source>
</evidence>
<dbReference type="InterPro" id="IPR052165">
    <property type="entry name" value="Membrane_assoc_protease"/>
</dbReference>
<dbReference type="OrthoDB" id="5289056at2"/>
<dbReference type="InterPro" id="IPR002810">
    <property type="entry name" value="NfeD-like_C"/>
</dbReference>
<reference evidence="10 11" key="1">
    <citation type="submission" date="2019-01" db="EMBL/GenBank/DDBJ databases">
        <title>Litorilituus lipolytica sp. nov., isolated from intertidal sand of the Yellow Sea in China.</title>
        <authorList>
            <person name="Liu A."/>
        </authorList>
    </citation>
    <scope>NUCLEOTIDE SEQUENCE [LARGE SCALE GENOMIC DNA]</scope>
    <source>
        <strain evidence="10 11">RZ04</strain>
    </source>
</reference>
<keyword evidence="3 6" id="KW-1133">Transmembrane helix</keyword>
<comment type="subcellular location">
    <subcellularLocation>
        <location evidence="1">Membrane</location>
        <topology evidence="1">Multi-pass membrane protein</topology>
    </subcellularLocation>
</comment>
<comment type="caution">
    <text evidence="10">The sequence shown here is derived from an EMBL/GenBank/DDBJ whole genome shotgun (WGS) entry which is preliminary data.</text>
</comment>
<dbReference type="SUPFAM" id="SSF141322">
    <property type="entry name" value="NfeD domain-like"/>
    <property type="match status" value="1"/>
</dbReference>
<dbReference type="Pfam" id="PF24961">
    <property type="entry name" value="NfeD_membrane"/>
    <property type="match status" value="1"/>
</dbReference>
<dbReference type="RefSeq" id="WP_140605600.1">
    <property type="nucleotide sequence ID" value="NZ_SAWY01000041.1"/>
</dbReference>
<feature type="region of interest" description="Disordered" evidence="5">
    <location>
        <begin position="135"/>
        <end position="156"/>
    </location>
</feature>
<feature type="compositionally biased region" description="Basic and acidic residues" evidence="5">
    <location>
        <begin position="142"/>
        <end position="156"/>
    </location>
</feature>
<organism evidence="10 11">
    <name type="scientific">Litorilituus lipolyticus</name>
    <dbReference type="NCBI Taxonomy" id="2491017"/>
    <lineage>
        <taxon>Bacteria</taxon>
        <taxon>Pseudomonadati</taxon>
        <taxon>Pseudomonadota</taxon>
        <taxon>Gammaproteobacteria</taxon>
        <taxon>Alteromonadales</taxon>
        <taxon>Colwelliaceae</taxon>
        <taxon>Litorilituus</taxon>
    </lineage>
</organism>
<evidence type="ECO:0000256" key="3">
    <source>
        <dbReference type="ARBA" id="ARBA00022989"/>
    </source>
</evidence>
<dbReference type="GO" id="GO:0016020">
    <property type="term" value="C:membrane"/>
    <property type="evidence" value="ECO:0007669"/>
    <property type="project" value="UniProtKB-SubCell"/>
</dbReference>
<evidence type="ECO:0000256" key="6">
    <source>
        <dbReference type="SAM" id="Phobius"/>
    </source>
</evidence>
<dbReference type="SUPFAM" id="SSF52096">
    <property type="entry name" value="ClpP/crotonase"/>
    <property type="match status" value="1"/>
</dbReference>
<feature type="domain" description="NfeD1b N-terminal" evidence="9">
    <location>
        <begin position="35"/>
        <end position="219"/>
    </location>
</feature>
<evidence type="ECO:0000256" key="5">
    <source>
        <dbReference type="SAM" id="MobiDB-lite"/>
    </source>
</evidence>
<gene>
    <name evidence="10" type="ORF">EPA86_17045</name>
</gene>
<name>A0A502KP93_9GAMM</name>
<dbReference type="Pfam" id="PF01957">
    <property type="entry name" value="NfeD"/>
    <property type="match status" value="1"/>
</dbReference>
<accession>A0A502KP93</accession>
<dbReference type="Gene3D" id="3.90.226.10">
    <property type="entry name" value="2-enoyl-CoA Hydratase, Chain A, domain 1"/>
    <property type="match status" value="1"/>
</dbReference>
<feature type="transmembrane region" description="Helical" evidence="6">
    <location>
        <begin position="279"/>
        <end position="297"/>
    </location>
</feature>
<evidence type="ECO:0000259" key="7">
    <source>
        <dbReference type="Pfam" id="PF01957"/>
    </source>
</evidence>
<feature type="domain" description="NfeD integral membrane" evidence="8">
    <location>
        <begin position="258"/>
        <end position="374"/>
    </location>
</feature>
<evidence type="ECO:0000259" key="9">
    <source>
        <dbReference type="Pfam" id="PF25145"/>
    </source>
</evidence>
<keyword evidence="2 6" id="KW-0812">Transmembrane</keyword>
<dbReference type="PANTHER" id="PTHR33507:SF4">
    <property type="entry name" value="NODULATION COMPETITIVENESS PROTEIN NFED"/>
    <property type="match status" value="1"/>
</dbReference>
<keyword evidence="4 6" id="KW-0472">Membrane</keyword>
<evidence type="ECO:0000313" key="11">
    <source>
        <dbReference type="Proteomes" id="UP000315303"/>
    </source>
</evidence>
<evidence type="ECO:0000256" key="1">
    <source>
        <dbReference type="ARBA" id="ARBA00004141"/>
    </source>
</evidence>
<dbReference type="AlphaFoldDB" id="A0A502KP93"/>
<feature type="transmembrane region" description="Helical" evidence="6">
    <location>
        <begin position="250"/>
        <end position="272"/>
    </location>
</feature>